<dbReference type="Proteomes" id="UP000014074">
    <property type="component" value="Unassembled WGS sequence"/>
</dbReference>
<dbReference type="EMBL" id="KB933225">
    <property type="protein sequence ID" value="EON98220.1"/>
    <property type="molecule type" value="Genomic_DNA"/>
</dbReference>
<dbReference type="Pfam" id="PF13517">
    <property type="entry name" value="FG-GAP_3"/>
    <property type="match status" value="1"/>
</dbReference>
<feature type="region of interest" description="Disordered" evidence="2">
    <location>
        <begin position="620"/>
        <end position="668"/>
    </location>
</feature>
<dbReference type="SUPFAM" id="SSF52266">
    <property type="entry name" value="SGNH hydrolase"/>
    <property type="match status" value="1"/>
</dbReference>
<evidence type="ECO:0000313" key="6">
    <source>
        <dbReference type="Proteomes" id="UP000014074"/>
    </source>
</evidence>
<reference evidence="6" key="1">
    <citation type="journal article" date="2013" name="Genome Announc.">
        <title>Draft genome sequence of the ascomycete Phaeoacremonium aleophilum strain UCR-PA7, a causal agent of the esca disease complex in grapevines.</title>
        <authorList>
            <person name="Blanco-Ulate B."/>
            <person name="Rolshausen P."/>
            <person name="Cantu D."/>
        </authorList>
    </citation>
    <scope>NUCLEOTIDE SEQUENCE [LARGE SCALE GENOMIC DNA]</scope>
    <source>
        <strain evidence="6">UCR-PA7</strain>
    </source>
</reference>
<organism evidence="5 6">
    <name type="scientific">Phaeoacremonium minimum (strain UCR-PA7)</name>
    <name type="common">Esca disease fungus</name>
    <name type="synonym">Togninia minima</name>
    <dbReference type="NCBI Taxonomy" id="1286976"/>
    <lineage>
        <taxon>Eukaryota</taxon>
        <taxon>Fungi</taxon>
        <taxon>Dikarya</taxon>
        <taxon>Ascomycota</taxon>
        <taxon>Pezizomycotina</taxon>
        <taxon>Sordariomycetes</taxon>
        <taxon>Sordariomycetidae</taxon>
        <taxon>Togniniales</taxon>
        <taxon>Togniniaceae</taxon>
        <taxon>Phaeoacremonium</taxon>
    </lineage>
</organism>
<dbReference type="Pfam" id="PF13472">
    <property type="entry name" value="Lipase_GDSL_2"/>
    <property type="match status" value="1"/>
</dbReference>
<dbReference type="InterPro" id="IPR013830">
    <property type="entry name" value="SGNH_hydro"/>
</dbReference>
<dbReference type="eggNOG" id="ENOG502SIJX">
    <property type="taxonomic scope" value="Eukaryota"/>
</dbReference>
<dbReference type="InterPro" id="IPR013517">
    <property type="entry name" value="FG-GAP"/>
</dbReference>
<dbReference type="PANTHER" id="PTHR30383:SF31">
    <property type="entry name" value="SGNH HYDROLASE-TYPE ESTERASE DOMAIN-CONTAINING PROTEIN-RELATED"/>
    <property type="match status" value="1"/>
</dbReference>
<dbReference type="SUPFAM" id="SSF69318">
    <property type="entry name" value="Integrin alpha N-terminal domain"/>
    <property type="match status" value="1"/>
</dbReference>
<evidence type="ECO:0000256" key="1">
    <source>
        <dbReference type="ARBA" id="ARBA00022729"/>
    </source>
</evidence>
<dbReference type="InterPro" id="IPR051532">
    <property type="entry name" value="Ester_Hydrolysis_Enzymes"/>
</dbReference>
<dbReference type="HOGENOM" id="CLU_285625_0_0_1"/>
<gene>
    <name evidence="5" type="ORF">UCRPA7_6255</name>
</gene>
<dbReference type="AlphaFoldDB" id="R8BFZ6"/>
<evidence type="ECO:0000256" key="3">
    <source>
        <dbReference type="SAM" id="SignalP"/>
    </source>
</evidence>
<dbReference type="GeneID" id="19326892"/>
<dbReference type="InterPro" id="IPR028994">
    <property type="entry name" value="Integrin_alpha_N"/>
</dbReference>
<dbReference type="Gene3D" id="3.40.50.1110">
    <property type="entry name" value="SGNH hydrolase"/>
    <property type="match status" value="1"/>
</dbReference>
<dbReference type="PROSITE" id="PS51257">
    <property type="entry name" value="PROKAR_LIPOPROTEIN"/>
    <property type="match status" value="1"/>
</dbReference>
<feature type="domain" description="SGNH hydrolase-type esterase" evidence="4">
    <location>
        <begin position="65"/>
        <end position="245"/>
    </location>
</feature>
<dbReference type="KEGG" id="tmn:UCRPA7_6255"/>
<evidence type="ECO:0000313" key="5">
    <source>
        <dbReference type="EMBL" id="EON98220.1"/>
    </source>
</evidence>
<dbReference type="GO" id="GO:0004622">
    <property type="term" value="F:phosphatidylcholine lysophospholipase activity"/>
    <property type="evidence" value="ECO:0007669"/>
    <property type="project" value="TreeGrafter"/>
</dbReference>
<protein>
    <submittedName>
        <fullName evidence="5">Putative fg-gap repeat domain-containing protein</fullName>
    </submittedName>
</protein>
<dbReference type="PANTHER" id="PTHR30383">
    <property type="entry name" value="THIOESTERASE 1/PROTEASE 1/LYSOPHOSPHOLIPASE L1"/>
    <property type="match status" value="1"/>
</dbReference>
<proteinExistence type="predicted"/>
<feature type="chain" id="PRO_5004451974" evidence="3">
    <location>
        <begin position="27"/>
        <end position="1084"/>
    </location>
</feature>
<dbReference type="InterPro" id="IPR036514">
    <property type="entry name" value="SGNH_hydro_sf"/>
</dbReference>
<keyword evidence="1 3" id="KW-0732">Signal</keyword>
<evidence type="ECO:0000256" key="2">
    <source>
        <dbReference type="SAM" id="MobiDB-lite"/>
    </source>
</evidence>
<dbReference type="SUPFAM" id="SSF56973">
    <property type="entry name" value="Aerolisin/ETX pore-forming domain"/>
    <property type="match status" value="1"/>
</dbReference>
<evidence type="ECO:0000259" key="4">
    <source>
        <dbReference type="Pfam" id="PF13472"/>
    </source>
</evidence>
<feature type="signal peptide" evidence="3">
    <location>
        <begin position="1"/>
        <end position="26"/>
    </location>
</feature>
<name>R8BFZ6_PHAM7</name>
<dbReference type="RefSeq" id="XP_007916985.1">
    <property type="nucleotide sequence ID" value="XM_007918794.1"/>
</dbReference>
<keyword evidence="6" id="KW-1185">Reference proteome</keyword>
<dbReference type="Gene3D" id="2.170.15.10">
    <property type="entry name" value="Proaerolysin, chain A, domain 3"/>
    <property type="match status" value="1"/>
</dbReference>
<sequence>MDGWLKNFLLTTSVLSCLSIVNPALAAPTTPRHDPDQPLNFSQPLMGVEQTMHKRANIALRILSLGASIMSGTGSSTGNGDALRLDGYDVDMVGSRHGGTMKDYEHEAVPGDVLTQVRARVPRSTGYKPNIVIINAGTNDGNGNVDISGVGSRMNDILNDLWAADGMAYTCMILSTLIPTTNANGAANRDSINAQYRSLVSQRAGDGKCIYLADMDPGGAQWLQFDTNYLATESPHVHPNDLGHQKMAAVFYQAIHRALAANTVVAAGDFSTGPTICDKFAGTGIDAGGLTQRGSGYDDGIYYHDSVEKGILWSADSDWDRSQWKFARLFDQRYDDLLAWIPTSDTAQTYAVCGDLNCQYGEGVNFIDMNGDGLDDLVYIDSDGNAYLSINQGDGNHAAGKPPTFKRISSTALIKSNEGYGRDQVVLADIDADGRGDYGVMDNSGQVYFWRNGGNTDAPEYWQALGMRFQGTVGSTRFEDINGDGRDDALNVGNGLNVAWRKGYYTGESSGPTHKGVGSYITDGEHVQSRIHFARIYGTSTVFGNLPKQDYVFLQHTKLGSGKHRFQLRAWQNTGSGDSGAVQVWINNYPKTGTWDWTHLASPAPGLSCAQKRGHGIFDCDQTGDDATMNNDLPTIPGSDDGSGGDDSGGDDSGGDGSGEDWGPVGDNSDYPSRYVGSDFNCNVAVDWFAPGTDVGNPDGGETFCLAKWRSGIYPRLLEATANDNTLCSVRVVFTDNTEMIAGKKCADDGHKRFGTLEWSPFVDTFSIFSLYDNGYKGGVGRLVAGITNNITIDAGKYYNDNTHPTQYQISRGSDGKGVLLGFSGTAGDRIDSLQPLFSSAGPADVTLLNTSYAPSIETLNTLPFDQRGMTIEFASAYFDNTKASIPVQYSETLTLQYQELHKVTVTDEDGHEDGGEVGISNFGFEWAEPIPVLGKISLGLVAKYVGKAVKKHIDSEENGKTTTFSVGTRVRALVPAGQRIKCTVVLIQSRVNLRFSAKMVITFNDGNQYYVPVGGTYDHATGSEVGDYCEDYGDDDDPDTEDDNNIISQGLYCKDGTYIGDPDLVDLSADDYAAACPADWEAY</sequence>
<dbReference type="OrthoDB" id="3915838at2759"/>
<accession>R8BFZ6</accession>